<dbReference type="Gene3D" id="3.30.160.100">
    <property type="entry name" value="Ribosome hibernation promotion factor-like"/>
    <property type="match status" value="1"/>
</dbReference>
<dbReference type="RefSeq" id="WP_186988695.1">
    <property type="nucleotide sequence ID" value="NZ_CP052909.1"/>
</dbReference>
<dbReference type="EMBL" id="CP052909">
    <property type="protein sequence ID" value="QNJ98769.1"/>
    <property type="molecule type" value="Genomic_DNA"/>
</dbReference>
<accession>A0A7G8PWQ3</accession>
<evidence type="ECO:0000313" key="2">
    <source>
        <dbReference type="Proteomes" id="UP000515514"/>
    </source>
</evidence>
<dbReference type="Pfam" id="PF02482">
    <property type="entry name" value="Ribosomal_S30AE"/>
    <property type="match status" value="1"/>
</dbReference>
<keyword evidence="2" id="KW-1185">Reference proteome</keyword>
<organism evidence="1 2">
    <name type="scientific">Constantimarinum furrinae</name>
    <dbReference type="NCBI Taxonomy" id="2562285"/>
    <lineage>
        <taxon>Bacteria</taxon>
        <taxon>Pseudomonadati</taxon>
        <taxon>Bacteroidota</taxon>
        <taxon>Flavobacteriia</taxon>
        <taxon>Flavobacteriales</taxon>
        <taxon>Flavobacteriaceae</taxon>
        <taxon>Altibacter/Constantimarinum group</taxon>
        <taxon>Constantimarinum</taxon>
    </lineage>
</organism>
<dbReference type="NCBIfam" id="TIGR00741">
    <property type="entry name" value="yfiA"/>
    <property type="match status" value="1"/>
</dbReference>
<sequence length="101" mass="11563">MNINFEYKDVAASPRLEAMAAEKLNKLEDKYNFIVNADVYFKKENTSESDTGRICEIRLNIPGTTIFAENSNGSFEASLAKVISELRPQLQKRKEKMQAHY</sequence>
<name>A0A7G8PWQ3_9FLAO</name>
<dbReference type="InterPro" id="IPR003489">
    <property type="entry name" value="RHF/RaiA"/>
</dbReference>
<proteinExistence type="predicted"/>
<dbReference type="AlphaFoldDB" id="A0A7G8PWQ3"/>
<protein>
    <submittedName>
        <fullName evidence="1">Ribosomal subunit interface protein</fullName>
    </submittedName>
</protein>
<evidence type="ECO:0000313" key="1">
    <source>
        <dbReference type="EMBL" id="QNJ98769.1"/>
    </source>
</evidence>
<dbReference type="Proteomes" id="UP000515514">
    <property type="component" value="Chromosome"/>
</dbReference>
<dbReference type="KEGG" id="alti:ALE3EI_2224"/>
<reference evidence="1 2" key="1">
    <citation type="submission" date="2020-04" db="EMBL/GenBank/DDBJ databases">
        <title>Genome sequence of Altibacter aquimarinus strain ALE3EI.</title>
        <authorList>
            <person name="Oh H.-M."/>
            <person name="Jang D."/>
        </authorList>
    </citation>
    <scope>NUCLEOTIDE SEQUENCE [LARGE SCALE GENOMIC DNA]</scope>
    <source>
        <strain evidence="1 2">ALE3EI</strain>
    </source>
</reference>
<dbReference type="InterPro" id="IPR036567">
    <property type="entry name" value="RHF-like"/>
</dbReference>
<gene>
    <name evidence="1" type="ORF">ALE3EI_2224</name>
</gene>
<dbReference type="SUPFAM" id="SSF69754">
    <property type="entry name" value="Ribosome binding protein Y (YfiA homologue)"/>
    <property type="match status" value="1"/>
</dbReference>